<dbReference type="Pfam" id="PF14584">
    <property type="entry name" value="DUF4446"/>
    <property type="match status" value="1"/>
</dbReference>
<organism evidence="3 4">
    <name type="scientific">Acidilutibacter cellobiosedens</name>
    <dbReference type="NCBI Taxonomy" id="2507161"/>
    <lineage>
        <taxon>Bacteria</taxon>
        <taxon>Bacillati</taxon>
        <taxon>Bacillota</taxon>
        <taxon>Tissierellia</taxon>
        <taxon>Tissierellales</taxon>
        <taxon>Acidilutibacteraceae</taxon>
        <taxon>Acidilutibacter</taxon>
    </lineage>
</organism>
<evidence type="ECO:0000256" key="2">
    <source>
        <dbReference type="SAM" id="Phobius"/>
    </source>
</evidence>
<accession>A0A410QH24</accession>
<sequence>MELIKDIVSYYNIEIICGLIISLLVVIILYIISEFRISRITDKYNNLVKNVDGVNLEEMMNECLNEVNEIKIDNARLENKYDDLNKRFKFAIQKIGFIRYNAFPDMGSELSFSIALLDSNLNGVIITNIYSRDYSNSYAKSVEGGKSKYPLSVEEMQAIDRAIRGEQNING</sequence>
<evidence type="ECO:0000313" key="4">
    <source>
        <dbReference type="Proteomes" id="UP000287969"/>
    </source>
</evidence>
<dbReference type="InterPro" id="IPR027981">
    <property type="entry name" value="DUF4446"/>
</dbReference>
<feature type="coiled-coil region" evidence="1">
    <location>
        <begin position="60"/>
        <end position="94"/>
    </location>
</feature>
<dbReference type="AlphaFoldDB" id="A0A410QH24"/>
<dbReference type="Proteomes" id="UP000287969">
    <property type="component" value="Chromosome"/>
</dbReference>
<evidence type="ECO:0000256" key="1">
    <source>
        <dbReference type="SAM" id="Coils"/>
    </source>
</evidence>
<proteinExistence type="predicted"/>
<keyword evidence="2" id="KW-0812">Transmembrane</keyword>
<keyword evidence="1" id="KW-0175">Coiled coil</keyword>
<keyword evidence="2" id="KW-0472">Membrane</keyword>
<gene>
    <name evidence="3" type="ORF">EQM13_17885</name>
</gene>
<evidence type="ECO:0000313" key="3">
    <source>
        <dbReference type="EMBL" id="QAT63297.1"/>
    </source>
</evidence>
<dbReference type="EMBL" id="CP035282">
    <property type="protein sequence ID" value="QAT63297.1"/>
    <property type="molecule type" value="Genomic_DNA"/>
</dbReference>
<reference evidence="4" key="1">
    <citation type="submission" date="2019-01" db="EMBL/GenBank/DDBJ databases">
        <title>Draft genomes of a novel of Sporanaerobacter strains.</title>
        <authorList>
            <person name="Ma S."/>
        </authorList>
    </citation>
    <scope>NUCLEOTIDE SEQUENCE [LARGE SCALE GENOMIC DNA]</scope>
    <source>
        <strain evidence="4">NJN-17</strain>
    </source>
</reference>
<keyword evidence="4" id="KW-1185">Reference proteome</keyword>
<keyword evidence="2" id="KW-1133">Transmembrane helix</keyword>
<protein>
    <submittedName>
        <fullName evidence="3">DUF4446 family protein</fullName>
    </submittedName>
</protein>
<dbReference type="OrthoDB" id="5244042at2"/>
<name>A0A410QH24_9FIRM</name>
<dbReference type="RefSeq" id="WP_128753405.1">
    <property type="nucleotide sequence ID" value="NZ_CP035282.1"/>
</dbReference>
<dbReference type="KEGG" id="spoa:EQM13_17885"/>
<feature type="transmembrane region" description="Helical" evidence="2">
    <location>
        <begin position="12"/>
        <end position="32"/>
    </location>
</feature>